<feature type="domain" description="HTH tetR-type" evidence="3">
    <location>
        <begin position="20"/>
        <end position="78"/>
    </location>
</feature>
<evidence type="ECO:0000259" key="3">
    <source>
        <dbReference type="PROSITE" id="PS50977"/>
    </source>
</evidence>
<gene>
    <name evidence="4" type="ORF">ACFYV7_16660</name>
</gene>
<dbReference type="SUPFAM" id="SSF46689">
    <property type="entry name" value="Homeodomain-like"/>
    <property type="match status" value="1"/>
</dbReference>
<name>A0ABW6QT57_9NOCA</name>
<dbReference type="PROSITE" id="PS50977">
    <property type="entry name" value="HTH_TETR_2"/>
    <property type="match status" value="1"/>
</dbReference>
<protein>
    <submittedName>
        <fullName evidence="4">TetR family transcriptional regulator</fullName>
    </submittedName>
</protein>
<comment type="caution">
    <text evidence="4">The sequence shown here is derived from an EMBL/GenBank/DDBJ whole genome shotgun (WGS) entry which is preliminary data.</text>
</comment>
<dbReference type="Proteomes" id="UP001601948">
    <property type="component" value="Unassembled WGS sequence"/>
</dbReference>
<evidence type="ECO:0000256" key="1">
    <source>
        <dbReference type="ARBA" id="ARBA00023125"/>
    </source>
</evidence>
<keyword evidence="5" id="KW-1185">Reference proteome</keyword>
<evidence type="ECO:0000313" key="4">
    <source>
        <dbReference type="EMBL" id="MFF3224427.1"/>
    </source>
</evidence>
<evidence type="ECO:0000313" key="5">
    <source>
        <dbReference type="Proteomes" id="UP001601948"/>
    </source>
</evidence>
<evidence type="ECO:0000256" key="2">
    <source>
        <dbReference type="PROSITE-ProRule" id="PRU00335"/>
    </source>
</evidence>
<dbReference type="EMBL" id="JBIAPI010000003">
    <property type="protein sequence ID" value="MFF3224427.1"/>
    <property type="molecule type" value="Genomic_DNA"/>
</dbReference>
<dbReference type="RefSeq" id="WP_387718149.1">
    <property type="nucleotide sequence ID" value="NZ_JBIAPI010000003.1"/>
</dbReference>
<dbReference type="Gene3D" id="1.10.357.10">
    <property type="entry name" value="Tetracycline Repressor, domain 2"/>
    <property type="match status" value="1"/>
</dbReference>
<keyword evidence="1 2" id="KW-0238">DNA-binding</keyword>
<reference evidence="4 5" key="1">
    <citation type="submission" date="2024-10" db="EMBL/GenBank/DDBJ databases">
        <title>The Natural Products Discovery Center: Release of the First 8490 Sequenced Strains for Exploring Actinobacteria Biosynthetic Diversity.</title>
        <authorList>
            <person name="Kalkreuter E."/>
            <person name="Kautsar S.A."/>
            <person name="Yang D."/>
            <person name="Bader C.D."/>
            <person name="Teijaro C.N."/>
            <person name="Fluegel L."/>
            <person name="Davis C.M."/>
            <person name="Simpson J.R."/>
            <person name="Lauterbach L."/>
            <person name="Steele A.D."/>
            <person name="Gui C."/>
            <person name="Meng S."/>
            <person name="Li G."/>
            <person name="Viehrig K."/>
            <person name="Ye F."/>
            <person name="Su P."/>
            <person name="Kiefer A.F."/>
            <person name="Nichols A."/>
            <person name="Cepeda A.J."/>
            <person name="Yan W."/>
            <person name="Fan B."/>
            <person name="Jiang Y."/>
            <person name="Adhikari A."/>
            <person name="Zheng C.-J."/>
            <person name="Schuster L."/>
            <person name="Cowan T.M."/>
            <person name="Smanski M.J."/>
            <person name="Chevrette M.G."/>
            <person name="De Carvalho L.P.S."/>
            <person name="Shen B."/>
        </authorList>
    </citation>
    <scope>NUCLEOTIDE SEQUENCE [LARGE SCALE GENOMIC DNA]</scope>
    <source>
        <strain evidence="4 5">NPDC003040</strain>
    </source>
</reference>
<feature type="DNA-binding region" description="H-T-H motif" evidence="2">
    <location>
        <begin position="41"/>
        <end position="60"/>
    </location>
</feature>
<dbReference type="InterPro" id="IPR009057">
    <property type="entry name" value="Homeodomain-like_sf"/>
</dbReference>
<accession>A0ABW6QT57</accession>
<sequence>MTFSRRDEILNSGRAKNQKMRTREALLAAALELARNGHSPSIAEVAEAAQVSTATAYRYFPNPQSLWSDMATRQAGTTGGFPDFLDDLPDDPEQRIDRVVREVCAFQFADEVVWRGVLRATLDRWFDQVDVAEAERVPVRGVTRLEMARVGLAPLRDTLSAGRMERLVNAVTLVFGIEALVSTRDTCGLDVAAATETMSWAARSLVRAALAEAGADQPSAE</sequence>
<dbReference type="Pfam" id="PF00440">
    <property type="entry name" value="TetR_N"/>
    <property type="match status" value="1"/>
</dbReference>
<proteinExistence type="predicted"/>
<organism evidence="4 5">
    <name type="scientific">Nocardia suismassiliense</name>
    <dbReference type="NCBI Taxonomy" id="2077092"/>
    <lineage>
        <taxon>Bacteria</taxon>
        <taxon>Bacillati</taxon>
        <taxon>Actinomycetota</taxon>
        <taxon>Actinomycetes</taxon>
        <taxon>Mycobacteriales</taxon>
        <taxon>Nocardiaceae</taxon>
        <taxon>Nocardia</taxon>
    </lineage>
</organism>
<dbReference type="InterPro" id="IPR001647">
    <property type="entry name" value="HTH_TetR"/>
</dbReference>